<evidence type="ECO:0000313" key="6">
    <source>
        <dbReference type="Proteomes" id="UP001440612"/>
    </source>
</evidence>
<dbReference type="Pfam" id="PF09375">
    <property type="entry name" value="Peptidase_M75"/>
    <property type="match status" value="1"/>
</dbReference>
<evidence type="ECO:0000256" key="3">
    <source>
        <dbReference type="SAM" id="SignalP"/>
    </source>
</evidence>
<dbReference type="EMBL" id="CP150951">
    <property type="protein sequence ID" value="WZC47432.1"/>
    <property type="molecule type" value="Genomic_DNA"/>
</dbReference>
<gene>
    <name evidence="5" type="ORF">AABB29_10855</name>
</gene>
<dbReference type="RefSeq" id="WP_341365552.1">
    <property type="nucleotide sequence ID" value="NZ_CP150951.2"/>
</dbReference>
<name>A0ABZ2V4H9_9RHOB</name>
<evidence type="ECO:0000259" key="4">
    <source>
        <dbReference type="Pfam" id="PF09375"/>
    </source>
</evidence>
<organism evidence="5 6">
    <name type="scientific">Yoonia phaeophyticola</name>
    <dbReference type="NCBI Taxonomy" id="3137369"/>
    <lineage>
        <taxon>Bacteria</taxon>
        <taxon>Pseudomonadati</taxon>
        <taxon>Pseudomonadota</taxon>
        <taxon>Alphaproteobacteria</taxon>
        <taxon>Rhodobacterales</taxon>
        <taxon>Paracoccaceae</taxon>
        <taxon>Yoonia</taxon>
    </lineage>
</organism>
<accession>A0ABZ2V4H9</accession>
<dbReference type="Proteomes" id="UP001440612">
    <property type="component" value="Chromosome"/>
</dbReference>
<feature type="domain" description="Imelysin-like" evidence="4">
    <location>
        <begin position="33"/>
        <end position="314"/>
    </location>
</feature>
<sequence length="337" mass="35764">MKPIALALALICPTVLTAQSANPVVTDIVEGHILPGFESLAANAQTLADTAAADCAPTSPDLRGAYGAAFDAWVSVSHLRFGPTEVDDRAFALAFWPDSRGTTPRSLGSLIAQQDPIANDPAAYAEVSIAARGFYALEFLLFDEALMNAGDAAYRCTLIQTVTADIALTTQDIVDAWQTDYAETLLNPAPDGYYRSDLDALQELFKALSTGLQFTSDTRLGRPLGTFDRPRPTRAEARRSGRSAAHVMLSLIALQDLAGRLAADDPAMAEDLDAAFTQARDRLADLDDPVFAGVAQPLTRIRVEAVQQNVDAIRAIVGNDLGPTLGVAAGFNSLDGD</sequence>
<reference evidence="6" key="1">
    <citation type="submission" date="2024-04" db="EMBL/GenBank/DDBJ databases">
        <title>Phylogenomic analyses of a clade within the roseobacter group suggest taxonomic reassignments of species of the genera Aestuariivita, Citreicella, Loktanella, Nautella, Pelagibaca, Ruegeria, Thalassobius, Thiobacimonas and Tropicibacter, and the proposal o.</title>
        <authorList>
            <person name="Jeon C.O."/>
        </authorList>
    </citation>
    <scope>NUCLEOTIDE SEQUENCE [LARGE SCALE GENOMIC DNA]</scope>
    <source>
        <strain evidence="6">BS5-3</strain>
    </source>
</reference>
<evidence type="ECO:0000313" key="5">
    <source>
        <dbReference type="EMBL" id="WZC47432.1"/>
    </source>
</evidence>
<evidence type="ECO:0000256" key="2">
    <source>
        <dbReference type="ARBA" id="ARBA00022729"/>
    </source>
</evidence>
<keyword evidence="6" id="KW-1185">Reference proteome</keyword>
<protein>
    <submittedName>
        <fullName evidence="5">Imelysin family protein</fullName>
    </submittedName>
</protein>
<dbReference type="InterPro" id="IPR038352">
    <property type="entry name" value="Imelysin_sf"/>
</dbReference>
<proteinExistence type="predicted"/>
<comment type="subcellular location">
    <subcellularLocation>
        <location evidence="1">Cell envelope</location>
    </subcellularLocation>
</comment>
<evidence type="ECO:0000256" key="1">
    <source>
        <dbReference type="ARBA" id="ARBA00004196"/>
    </source>
</evidence>
<dbReference type="Gene3D" id="1.20.1420.20">
    <property type="entry name" value="M75 peptidase, HXXE motif"/>
    <property type="match status" value="1"/>
</dbReference>
<feature type="signal peptide" evidence="3">
    <location>
        <begin position="1"/>
        <end position="20"/>
    </location>
</feature>
<feature type="chain" id="PRO_5045113339" evidence="3">
    <location>
        <begin position="21"/>
        <end position="337"/>
    </location>
</feature>
<dbReference type="CDD" id="cd14659">
    <property type="entry name" value="Imelysin-like_IPPA"/>
    <property type="match status" value="1"/>
</dbReference>
<dbReference type="InterPro" id="IPR034984">
    <property type="entry name" value="Imelysin-like_IPPA"/>
</dbReference>
<keyword evidence="2 3" id="KW-0732">Signal</keyword>
<dbReference type="InterPro" id="IPR018976">
    <property type="entry name" value="Imelysin-like"/>
</dbReference>